<protein>
    <recommendedName>
        <fullName evidence="2">Serine-threonine/tyrosine-protein kinase catalytic domain-containing protein</fullName>
    </recommendedName>
</protein>
<dbReference type="SUPFAM" id="SSF56112">
    <property type="entry name" value="Protein kinase-like (PK-like)"/>
    <property type="match status" value="1"/>
</dbReference>
<evidence type="ECO:0000259" key="2">
    <source>
        <dbReference type="Pfam" id="PF07714"/>
    </source>
</evidence>
<name>A0A8X8BFT8_BRACI</name>
<dbReference type="Gene3D" id="1.10.510.10">
    <property type="entry name" value="Transferase(Phosphotransferase) domain 1"/>
    <property type="match status" value="1"/>
</dbReference>
<organism evidence="3 4">
    <name type="scientific">Brassica carinata</name>
    <name type="common">Ethiopian mustard</name>
    <name type="synonym">Abyssinian cabbage</name>
    <dbReference type="NCBI Taxonomy" id="52824"/>
    <lineage>
        <taxon>Eukaryota</taxon>
        <taxon>Viridiplantae</taxon>
        <taxon>Streptophyta</taxon>
        <taxon>Embryophyta</taxon>
        <taxon>Tracheophyta</taxon>
        <taxon>Spermatophyta</taxon>
        <taxon>Magnoliopsida</taxon>
        <taxon>eudicotyledons</taxon>
        <taxon>Gunneridae</taxon>
        <taxon>Pentapetalae</taxon>
        <taxon>rosids</taxon>
        <taxon>malvids</taxon>
        <taxon>Brassicales</taxon>
        <taxon>Brassicaceae</taxon>
        <taxon>Brassiceae</taxon>
        <taxon>Brassica</taxon>
    </lineage>
</organism>
<dbReference type="PANTHER" id="PTHR48055:SF55">
    <property type="entry name" value="PROTEIN KINASE DOMAIN-CONTAINING PROTEIN"/>
    <property type="match status" value="1"/>
</dbReference>
<gene>
    <name evidence="3" type="ORF">Bca52824_004580</name>
</gene>
<dbReference type="PANTHER" id="PTHR48055">
    <property type="entry name" value="LEUCINE-RICH REPEAT RECEPTOR PROTEIN KINASE EMS1"/>
    <property type="match status" value="1"/>
</dbReference>
<dbReference type="InterPro" id="IPR051564">
    <property type="entry name" value="LRR_receptor-like_kinase"/>
</dbReference>
<evidence type="ECO:0000313" key="3">
    <source>
        <dbReference type="EMBL" id="KAG2333400.1"/>
    </source>
</evidence>
<dbReference type="Proteomes" id="UP000886595">
    <property type="component" value="Unassembled WGS sequence"/>
</dbReference>
<dbReference type="GO" id="GO:0016020">
    <property type="term" value="C:membrane"/>
    <property type="evidence" value="ECO:0007669"/>
    <property type="project" value="TreeGrafter"/>
</dbReference>
<dbReference type="InterPro" id="IPR001245">
    <property type="entry name" value="Ser-Thr/Tyr_kinase_cat_dom"/>
</dbReference>
<evidence type="ECO:0000256" key="1">
    <source>
        <dbReference type="SAM" id="MobiDB-lite"/>
    </source>
</evidence>
<sequence>MAWSMLLVAYPVARLQRYCIPSQEELPELPQLEMRFGVPPETVPLHHRSSQENQSRLEEMTLVLPPSTELRHPFPPPKELRKPELMPGPCQSPEEAFINQLSSAGVRGSIGYAAPEYAMGGEISVHGDAYSFGILIFEMFSRKRPTDEMFGGDLTLRSCIRSALPEHVLDVADKLVLHNGLRIGFPVAECLTTVLEVGLGCSEESPRNRLGMSEVVRELISIKERFFKARRGARVSTSLRVLALPPLTQAFITSLGEEVVDGGEAQNRAWTSLLREYLSHRQKVLILIGARRRKQAPDSVLYLDISPEIAAERGFTRDERYERVDFQRKVTDFRQTLRDPSWKIIDAGENHGASRDEDSRSGVG</sequence>
<dbReference type="SUPFAM" id="SSF52540">
    <property type="entry name" value="P-loop containing nucleoside triphosphate hydrolases"/>
    <property type="match status" value="1"/>
</dbReference>
<feature type="region of interest" description="Disordered" evidence="1">
    <location>
        <begin position="345"/>
        <end position="364"/>
    </location>
</feature>
<feature type="domain" description="Serine-threonine/tyrosine-protein kinase catalytic" evidence="2">
    <location>
        <begin position="106"/>
        <end position="219"/>
    </location>
</feature>
<dbReference type="GO" id="GO:0004672">
    <property type="term" value="F:protein kinase activity"/>
    <property type="evidence" value="ECO:0007669"/>
    <property type="project" value="InterPro"/>
</dbReference>
<dbReference type="InterPro" id="IPR027417">
    <property type="entry name" value="P-loop_NTPase"/>
</dbReference>
<dbReference type="Gene3D" id="3.40.50.300">
    <property type="entry name" value="P-loop containing nucleotide triphosphate hydrolases"/>
    <property type="match status" value="1"/>
</dbReference>
<dbReference type="OrthoDB" id="1103805at2759"/>
<reference evidence="3 4" key="1">
    <citation type="submission" date="2020-02" db="EMBL/GenBank/DDBJ databases">
        <authorList>
            <person name="Ma Q."/>
            <person name="Huang Y."/>
            <person name="Song X."/>
            <person name="Pei D."/>
        </authorList>
    </citation>
    <scope>NUCLEOTIDE SEQUENCE [LARGE SCALE GENOMIC DNA]</scope>
    <source>
        <strain evidence="3">Sxm20200214</strain>
        <tissue evidence="3">Leaf</tissue>
    </source>
</reference>
<dbReference type="InterPro" id="IPR011009">
    <property type="entry name" value="Kinase-like_dom_sf"/>
</dbReference>
<dbReference type="EMBL" id="JAAMPC010000001">
    <property type="protein sequence ID" value="KAG2333400.1"/>
    <property type="molecule type" value="Genomic_DNA"/>
</dbReference>
<dbReference type="AlphaFoldDB" id="A0A8X8BFT8"/>
<keyword evidence="4" id="KW-1185">Reference proteome</keyword>
<proteinExistence type="predicted"/>
<accession>A0A8X8BFT8</accession>
<dbReference type="Pfam" id="PF07714">
    <property type="entry name" value="PK_Tyr_Ser-Thr"/>
    <property type="match status" value="1"/>
</dbReference>
<comment type="caution">
    <text evidence="3">The sequence shown here is derived from an EMBL/GenBank/DDBJ whole genome shotgun (WGS) entry which is preliminary data.</text>
</comment>
<feature type="region of interest" description="Disordered" evidence="1">
    <location>
        <begin position="67"/>
        <end position="89"/>
    </location>
</feature>
<evidence type="ECO:0000313" key="4">
    <source>
        <dbReference type="Proteomes" id="UP000886595"/>
    </source>
</evidence>